<evidence type="ECO:0000259" key="4">
    <source>
        <dbReference type="Pfam" id="PF01261"/>
    </source>
</evidence>
<accession>A0A927N137</accession>
<name>A0A927N137_9ACTN</name>
<proteinExistence type="inferred from homology"/>
<dbReference type="GO" id="GO:0008903">
    <property type="term" value="F:hydroxypyruvate isomerase activity"/>
    <property type="evidence" value="ECO:0007669"/>
    <property type="project" value="UniProtKB-EC"/>
</dbReference>
<keyword evidence="6" id="KW-1185">Reference proteome</keyword>
<dbReference type="InterPro" id="IPR050417">
    <property type="entry name" value="Sugar_Epim/Isomerase"/>
</dbReference>
<reference evidence="5" key="1">
    <citation type="submission" date="2020-10" db="EMBL/GenBank/DDBJ databases">
        <title>Sequencing the genomes of 1000 actinobacteria strains.</title>
        <authorList>
            <person name="Klenk H.-P."/>
        </authorList>
    </citation>
    <scope>NUCLEOTIDE SEQUENCE</scope>
    <source>
        <strain evidence="5">DSM 45354</strain>
    </source>
</reference>
<dbReference type="PIRSF" id="PIRSF006241">
    <property type="entry name" value="HyI"/>
    <property type="match status" value="1"/>
</dbReference>
<dbReference type="Gene3D" id="3.20.20.150">
    <property type="entry name" value="Divalent-metal-dependent TIM barrel enzymes"/>
    <property type="match status" value="1"/>
</dbReference>
<feature type="active site" description="Proton donor/acceptor" evidence="3">
    <location>
        <position position="236"/>
    </location>
</feature>
<organism evidence="5 6">
    <name type="scientific">Actinopolymorpha pittospori</name>
    <dbReference type="NCBI Taxonomy" id="648752"/>
    <lineage>
        <taxon>Bacteria</taxon>
        <taxon>Bacillati</taxon>
        <taxon>Actinomycetota</taxon>
        <taxon>Actinomycetes</taxon>
        <taxon>Propionibacteriales</taxon>
        <taxon>Actinopolymorphaceae</taxon>
        <taxon>Actinopolymorpha</taxon>
    </lineage>
</organism>
<sequence>MMRLSTCLEWLYTEAGDDIGDRVRAAAADGTDAVEIWSWRTKDLDSLGSALAETGSRLVSMIVDPQSRLVDPATREEFVAAVADSVEVARRLDVPFLVAVAGQVRDDVPRPVQHAALVEALRGAAEVLEGTDVTVLLEPLNSRVDHIGTYLDTTSEGLDVIREVGSPRVRLLYDAYHSIVMGEDPRTELGGAIDLVGHVQIADAPGRQEPGTADVDWAALLGTLADLGYTGGIGLECRPSVSTSQAMGYIREVAGQVERSPR</sequence>
<comment type="caution">
    <text evidence="5">The sequence shown here is derived from an EMBL/GenBank/DDBJ whole genome shotgun (WGS) entry which is preliminary data.</text>
</comment>
<dbReference type="AlphaFoldDB" id="A0A927N137"/>
<dbReference type="EMBL" id="JADBEM010000001">
    <property type="protein sequence ID" value="MBE1608978.1"/>
    <property type="molecule type" value="Genomic_DNA"/>
</dbReference>
<evidence type="ECO:0000313" key="5">
    <source>
        <dbReference type="EMBL" id="MBE1608978.1"/>
    </source>
</evidence>
<dbReference type="SUPFAM" id="SSF51658">
    <property type="entry name" value="Xylose isomerase-like"/>
    <property type="match status" value="1"/>
</dbReference>
<comment type="similarity">
    <text evidence="2">Belongs to the hyi family.</text>
</comment>
<gene>
    <name evidence="5" type="ORF">HEB94_005826</name>
</gene>
<dbReference type="Pfam" id="PF01261">
    <property type="entry name" value="AP_endonuc_2"/>
    <property type="match status" value="1"/>
</dbReference>
<evidence type="ECO:0000313" key="6">
    <source>
        <dbReference type="Proteomes" id="UP000638648"/>
    </source>
</evidence>
<protein>
    <submittedName>
        <fullName evidence="5">Hydroxypyruvate isomerase</fullName>
        <ecNumber evidence="5">5.3.1.22</ecNumber>
    </submittedName>
</protein>
<dbReference type="InterPro" id="IPR013022">
    <property type="entry name" value="Xyl_isomerase-like_TIM-brl"/>
</dbReference>
<dbReference type="PANTHER" id="PTHR43489">
    <property type="entry name" value="ISOMERASE"/>
    <property type="match status" value="1"/>
</dbReference>
<feature type="domain" description="Xylose isomerase-like TIM barrel" evidence="4">
    <location>
        <begin position="23"/>
        <end position="251"/>
    </location>
</feature>
<dbReference type="Proteomes" id="UP000638648">
    <property type="component" value="Unassembled WGS sequence"/>
</dbReference>
<dbReference type="InterPro" id="IPR036237">
    <property type="entry name" value="Xyl_isomerase-like_sf"/>
</dbReference>
<evidence type="ECO:0000256" key="1">
    <source>
        <dbReference type="ARBA" id="ARBA00023235"/>
    </source>
</evidence>
<keyword evidence="1 2" id="KW-0413">Isomerase</keyword>
<dbReference type="InterPro" id="IPR026040">
    <property type="entry name" value="HyI-like"/>
</dbReference>
<dbReference type="RefSeq" id="WP_202896584.1">
    <property type="nucleotide sequence ID" value="NZ_BAABJL010000012.1"/>
</dbReference>
<evidence type="ECO:0000256" key="2">
    <source>
        <dbReference type="PIRNR" id="PIRNR006241"/>
    </source>
</evidence>
<dbReference type="EC" id="5.3.1.22" evidence="5"/>
<evidence type="ECO:0000256" key="3">
    <source>
        <dbReference type="PIRSR" id="PIRSR006241-50"/>
    </source>
</evidence>
<feature type="active site" description="Proton donor/acceptor" evidence="3">
    <location>
        <position position="138"/>
    </location>
</feature>